<dbReference type="PANTHER" id="PTHR45913">
    <property type="entry name" value="EPM2A-INTERACTING PROTEIN 1"/>
    <property type="match status" value="1"/>
</dbReference>
<reference evidence="1" key="1">
    <citation type="submission" date="2014-05" db="EMBL/GenBank/DDBJ databases">
        <authorList>
            <person name="Chronopoulou M."/>
        </authorList>
    </citation>
    <scope>NUCLEOTIDE SEQUENCE</scope>
    <source>
        <tissue evidence="1">Whole organism</tissue>
    </source>
</reference>
<organism evidence="1">
    <name type="scientific">Lepeophtheirus salmonis</name>
    <name type="common">Salmon louse</name>
    <name type="synonym">Caligus salmonis</name>
    <dbReference type="NCBI Taxonomy" id="72036"/>
    <lineage>
        <taxon>Eukaryota</taxon>
        <taxon>Metazoa</taxon>
        <taxon>Ecdysozoa</taxon>
        <taxon>Arthropoda</taxon>
        <taxon>Crustacea</taxon>
        <taxon>Multicrustacea</taxon>
        <taxon>Hexanauplia</taxon>
        <taxon>Copepoda</taxon>
        <taxon>Siphonostomatoida</taxon>
        <taxon>Caligidae</taxon>
        <taxon>Lepeophtheirus</taxon>
    </lineage>
</organism>
<evidence type="ECO:0000313" key="1">
    <source>
        <dbReference type="EMBL" id="CDW41151.1"/>
    </source>
</evidence>
<accession>A0A0K2UTV9</accession>
<name>A0A0K2UTV9_LEPSM</name>
<dbReference type="EMBL" id="HACA01023790">
    <property type="protein sequence ID" value="CDW41151.1"/>
    <property type="molecule type" value="Transcribed_RNA"/>
</dbReference>
<sequence>MESDIILFQNPFDCNLDDVLVELQLELNDLQEKDFLKEKHTERKLITFYSCLPDDEFSKLKNYTAGMPSLFATTYVCEQIL</sequence>
<dbReference type="PANTHER" id="PTHR45913:SF5">
    <property type="entry name" value="GENERAL TRANSCRIPTION FACTOR II-I REPEAT DOMAIN-CONTAINING PROTEIN 2A-LIKE PROTEIN"/>
    <property type="match status" value="1"/>
</dbReference>
<dbReference type="OrthoDB" id="6356674at2759"/>
<proteinExistence type="predicted"/>
<protein>
    <submittedName>
        <fullName evidence="1">General transcription factor III repeat domaincontaining protein 2like [Anolis carolinensis]</fullName>
    </submittedName>
</protein>
<dbReference type="AlphaFoldDB" id="A0A0K2UTV9"/>